<feature type="region of interest" description="Disordered" evidence="1">
    <location>
        <begin position="21"/>
        <end position="44"/>
    </location>
</feature>
<keyword evidence="2" id="KW-0732">Signal</keyword>
<evidence type="ECO:0000313" key="3">
    <source>
        <dbReference type="EMBL" id="MFC3891354.1"/>
    </source>
</evidence>
<keyword evidence="4" id="KW-1185">Reference proteome</keyword>
<dbReference type="Pfam" id="PF12079">
    <property type="entry name" value="DUF3558"/>
    <property type="match status" value="1"/>
</dbReference>
<proteinExistence type="predicted"/>
<feature type="chain" id="PRO_5045495368" evidence="2">
    <location>
        <begin position="20"/>
        <end position="176"/>
    </location>
</feature>
<comment type="caution">
    <text evidence="3">The sequence shown here is derived from an EMBL/GenBank/DDBJ whole genome shotgun (WGS) entry which is preliminary data.</text>
</comment>
<dbReference type="PROSITE" id="PS51257">
    <property type="entry name" value="PROKAR_LIPOPROTEIN"/>
    <property type="match status" value="1"/>
</dbReference>
<dbReference type="RefSeq" id="WP_382370590.1">
    <property type="nucleotide sequence ID" value="NZ_JBHRZI010000011.1"/>
</dbReference>
<dbReference type="InterPro" id="IPR024520">
    <property type="entry name" value="DUF3558"/>
</dbReference>
<feature type="compositionally biased region" description="Low complexity" evidence="1">
    <location>
        <begin position="28"/>
        <end position="44"/>
    </location>
</feature>
<evidence type="ECO:0000256" key="1">
    <source>
        <dbReference type="SAM" id="MobiDB-lite"/>
    </source>
</evidence>
<sequence length="176" mass="17524">MKRILITAVVGLAALSAGCTGTSGEAKPGPTDSTPTSSSGSSSGLATVKSCDLLTEADVTGLGLTYPGDQSDLGTADTCYWKISGNGGLRAGVFANSGVKELDAKGERLSEIKVGKFTATKVEAQNGDKTACAVLISVTESSAVSVISTLSATSTDTAASCERATKAADLIAAKLP</sequence>
<reference evidence="4" key="1">
    <citation type="journal article" date="2019" name="Int. J. Syst. Evol. Microbiol.">
        <title>The Global Catalogue of Microorganisms (GCM) 10K type strain sequencing project: providing services to taxonomists for standard genome sequencing and annotation.</title>
        <authorList>
            <consortium name="The Broad Institute Genomics Platform"/>
            <consortium name="The Broad Institute Genome Sequencing Center for Infectious Disease"/>
            <person name="Wu L."/>
            <person name="Ma J."/>
        </authorList>
    </citation>
    <scope>NUCLEOTIDE SEQUENCE [LARGE SCALE GENOMIC DNA]</scope>
    <source>
        <strain evidence="4">CGMCC 4.7405</strain>
    </source>
</reference>
<feature type="signal peptide" evidence="2">
    <location>
        <begin position="1"/>
        <end position="19"/>
    </location>
</feature>
<protein>
    <submittedName>
        <fullName evidence="3">DUF3558 family protein</fullName>
    </submittedName>
</protein>
<accession>A0ABV8BP16</accession>
<dbReference type="EMBL" id="JBHRZI010000011">
    <property type="protein sequence ID" value="MFC3891354.1"/>
    <property type="molecule type" value="Genomic_DNA"/>
</dbReference>
<name>A0ABV8BP16_9PSEU</name>
<evidence type="ECO:0000256" key="2">
    <source>
        <dbReference type="SAM" id="SignalP"/>
    </source>
</evidence>
<dbReference type="Proteomes" id="UP001595690">
    <property type="component" value="Unassembled WGS sequence"/>
</dbReference>
<evidence type="ECO:0000313" key="4">
    <source>
        <dbReference type="Proteomes" id="UP001595690"/>
    </source>
</evidence>
<organism evidence="3 4">
    <name type="scientific">Lentzea rhizosphaerae</name>
    <dbReference type="NCBI Taxonomy" id="2041025"/>
    <lineage>
        <taxon>Bacteria</taxon>
        <taxon>Bacillati</taxon>
        <taxon>Actinomycetota</taxon>
        <taxon>Actinomycetes</taxon>
        <taxon>Pseudonocardiales</taxon>
        <taxon>Pseudonocardiaceae</taxon>
        <taxon>Lentzea</taxon>
    </lineage>
</organism>
<gene>
    <name evidence="3" type="ORF">ACFOWZ_07685</name>
</gene>